<dbReference type="RefSeq" id="WP_007152323.1">
    <property type="nucleotide sequence ID" value="NZ_ABCP01000002.1"/>
</dbReference>
<dbReference type="GO" id="GO:0006457">
    <property type="term" value="P:protein folding"/>
    <property type="evidence" value="ECO:0007669"/>
    <property type="project" value="InterPro"/>
</dbReference>
<evidence type="ECO:0000313" key="7">
    <source>
        <dbReference type="Proteomes" id="UP000005856"/>
    </source>
</evidence>
<dbReference type="EC" id="5.2.1.8" evidence="4"/>
<feature type="chain" id="PRO_5006521888" description="Peptidyl-prolyl cis-trans isomerase" evidence="4">
    <location>
        <begin position="30"/>
        <end position="205"/>
    </location>
</feature>
<dbReference type="eggNOG" id="COG0652">
    <property type="taxonomic scope" value="Bacteria"/>
</dbReference>
<dbReference type="PROSITE" id="PS00170">
    <property type="entry name" value="CSA_PPIASE_1"/>
    <property type="match status" value="1"/>
</dbReference>
<dbReference type="AlphaFoldDB" id="A6EWC2"/>
<comment type="caution">
    <text evidence="6">The sequence shown here is derived from an EMBL/GenBank/DDBJ whole genome shotgun (WGS) entry which is preliminary data.</text>
</comment>
<dbReference type="InterPro" id="IPR029000">
    <property type="entry name" value="Cyclophilin-like_dom_sf"/>
</dbReference>
<dbReference type="SUPFAM" id="SSF50891">
    <property type="entry name" value="Cyclophilin-like"/>
    <property type="match status" value="1"/>
</dbReference>
<dbReference type="PROSITE" id="PS50072">
    <property type="entry name" value="CSA_PPIASE_2"/>
    <property type="match status" value="1"/>
</dbReference>
<dbReference type="PANTHER" id="PTHR43246">
    <property type="entry name" value="PEPTIDYL-PROLYL CIS-TRANS ISOMERASE CYP38, CHLOROPLASTIC"/>
    <property type="match status" value="1"/>
</dbReference>
<dbReference type="GO" id="GO:0003755">
    <property type="term" value="F:peptidyl-prolyl cis-trans isomerase activity"/>
    <property type="evidence" value="ECO:0007669"/>
    <property type="project" value="UniProtKB-UniRule"/>
</dbReference>
<evidence type="ECO:0000256" key="3">
    <source>
        <dbReference type="ARBA" id="ARBA00023235"/>
    </source>
</evidence>
<dbReference type="Proteomes" id="UP000005856">
    <property type="component" value="Unassembled WGS sequence"/>
</dbReference>
<evidence type="ECO:0000256" key="1">
    <source>
        <dbReference type="ARBA" id="ARBA00007365"/>
    </source>
</evidence>
<dbReference type="InterPro" id="IPR020892">
    <property type="entry name" value="Cyclophilin-type_PPIase_CS"/>
</dbReference>
<name>A6EWC2_9GAMM</name>
<organism evidence="6 7">
    <name type="scientific">Marinobacter algicola DG893</name>
    <dbReference type="NCBI Taxonomy" id="443152"/>
    <lineage>
        <taxon>Bacteria</taxon>
        <taxon>Pseudomonadati</taxon>
        <taxon>Pseudomonadota</taxon>
        <taxon>Gammaproteobacteria</taxon>
        <taxon>Pseudomonadales</taxon>
        <taxon>Marinobacteraceae</taxon>
        <taxon>Marinobacter</taxon>
    </lineage>
</organism>
<keyword evidence="3 4" id="KW-0413">Isomerase</keyword>
<keyword evidence="2 4" id="KW-0697">Rotamase</keyword>
<evidence type="ECO:0000313" key="6">
    <source>
        <dbReference type="EMBL" id="EDM49309.1"/>
    </source>
</evidence>
<sequence length="205" mass="22216">MTNSVKPFRYVMQIALSVTFMLGFANCLAAEGQQSDLPQVIIETSEGAIEVTLRPDIAPKTVENFITYAKNGFYEGTLFHRVISGFMIQGGGFDQDLRQKQTRSPIRNEAKPTAKNLRGTIAMARTSSPDSATSQFFINLTDNDFLNAGVRGPGYAVFGKVTGGMGVVDAIASKKTVRSRGMADVPQEPVIIRSVSVRQTDTAAE</sequence>
<dbReference type="InterPro" id="IPR044665">
    <property type="entry name" value="E_coli_cyclophilin_A-like"/>
</dbReference>
<dbReference type="OrthoDB" id="9807797at2"/>
<comment type="similarity">
    <text evidence="1 4">Belongs to the cyclophilin-type PPIase family.</text>
</comment>
<dbReference type="EMBL" id="ABCP01000002">
    <property type="protein sequence ID" value="EDM49309.1"/>
    <property type="molecule type" value="Genomic_DNA"/>
</dbReference>
<evidence type="ECO:0000259" key="5">
    <source>
        <dbReference type="PROSITE" id="PS50072"/>
    </source>
</evidence>
<dbReference type="Gene3D" id="2.40.100.10">
    <property type="entry name" value="Cyclophilin-like"/>
    <property type="match status" value="1"/>
</dbReference>
<reference evidence="6 7" key="1">
    <citation type="submission" date="2007-06" db="EMBL/GenBank/DDBJ databases">
        <authorList>
            <person name="Green D."/>
            <person name="Ferriera S."/>
            <person name="Johnson J."/>
            <person name="Kravitz S."/>
            <person name="Beeson K."/>
            <person name="Sutton G."/>
            <person name="Rogers Y.-H."/>
            <person name="Friedman R."/>
            <person name="Frazier M."/>
            <person name="Venter J.C."/>
        </authorList>
    </citation>
    <scope>NUCLEOTIDE SEQUENCE [LARGE SCALE GENOMIC DNA]</scope>
    <source>
        <strain evidence="6 7">DG893</strain>
    </source>
</reference>
<evidence type="ECO:0000256" key="4">
    <source>
        <dbReference type="RuleBase" id="RU363019"/>
    </source>
</evidence>
<keyword evidence="7" id="KW-1185">Reference proteome</keyword>
<accession>A6EWC2</accession>
<dbReference type="STRING" id="443152.MDG893_07925"/>
<dbReference type="PRINTS" id="PR00153">
    <property type="entry name" value="CSAPPISMRASE"/>
</dbReference>
<proteinExistence type="inferred from homology"/>
<comment type="catalytic activity">
    <reaction evidence="4">
        <text>[protein]-peptidylproline (omega=180) = [protein]-peptidylproline (omega=0)</text>
        <dbReference type="Rhea" id="RHEA:16237"/>
        <dbReference type="Rhea" id="RHEA-COMP:10747"/>
        <dbReference type="Rhea" id="RHEA-COMP:10748"/>
        <dbReference type="ChEBI" id="CHEBI:83833"/>
        <dbReference type="ChEBI" id="CHEBI:83834"/>
        <dbReference type="EC" id="5.2.1.8"/>
    </reaction>
</comment>
<protein>
    <recommendedName>
        <fullName evidence="4">Peptidyl-prolyl cis-trans isomerase</fullName>
        <shortName evidence="4">PPIase</shortName>
        <ecNumber evidence="4">5.2.1.8</ecNumber>
    </recommendedName>
</protein>
<dbReference type="InterPro" id="IPR002130">
    <property type="entry name" value="Cyclophilin-type_PPIase_dom"/>
</dbReference>
<evidence type="ECO:0000256" key="2">
    <source>
        <dbReference type="ARBA" id="ARBA00023110"/>
    </source>
</evidence>
<dbReference type="Pfam" id="PF00160">
    <property type="entry name" value="Pro_isomerase"/>
    <property type="match status" value="1"/>
</dbReference>
<feature type="domain" description="PPIase cyclophilin-type" evidence="5">
    <location>
        <begin position="36"/>
        <end position="197"/>
    </location>
</feature>
<gene>
    <name evidence="6" type="ORF">MDG893_07925</name>
</gene>
<keyword evidence="4" id="KW-0732">Signal</keyword>
<feature type="signal peptide" evidence="4">
    <location>
        <begin position="1"/>
        <end position="29"/>
    </location>
</feature>
<comment type="function">
    <text evidence="4">PPIases accelerate the folding of proteins. It catalyzes the cis-trans isomerization of proline imidic peptide bonds in oligopeptides.</text>
</comment>